<evidence type="ECO:0000313" key="2">
    <source>
        <dbReference type="EMBL" id="MFH6771443.1"/>
    </source>
</evidence>
<evidence type="ECO:0000256" key="1">
    <source>
        <dbReference type="SAM" id="SignalP"/>
    </source>
</evidence>
<protein>
    <submittedName>
        <fullName evidence="2">Uncharacterized protein</fullName>
    </submittedName>
</protein>
<feature type="chain" id="PRO_5045341144" evidence="1">
    <location>
        <begin position="20"/>
        <end position="153"/>
    </location>
</feature>
<reference evidence="2 3" key="1">
    <citation type="submission" date="2024-02" db="EMBL/GenBank/DDBJ databases">
        <title>A Gaetbulibacter species isolated from tidal flats and genomic insights of their niches.</title>
        <authorList>
            <person name="Ye Y."/>
        </authorList>
    </citation>
    <scope>NUCLEOTIDE SEQUENCE [LARGE SCALE GENOMIC DNA]</scope>
    <source>
        <strain evidence="2 3">KYW382</strain>
    </source>
</reference>
<keyword evidence="1" id="KW-0732">Signal</keyword>
<dbReference type="EMBL" id="JBAWKB010000001">
    <property type="protein sequence ID" value="MFH6771443.1"/>
    <property type="molecule type" value="Genomic_DNA"/>
</dbReference>
<feature type="signal peptide" evidence="1">
    <location>
        <begin position="1"/>
        <end position="19"/>
    </location>
</feature>
<accession>A0ABW7MYF5</accession>
<name>A0ABW7MYF5_9FLAO</name>
<keyword evidence="3" id="KW-1185">Reference proteome</keyword>
<organism evidence="2 3">
    <name type="scientific">Gaetbulibacter aestuarii</name>
    <dbReference type="NCBI Taxonomy" id="1502358"/>
    <lineage>
        <taxon>Bacteria</taxon>
        <taxon>Pseudomonadati</taxon>
        <taxon>Bacteroidota</taxon>
        <taxon>Flavobacteriia</taxon>
        <taxon>Flavobacteriales</taxon>
        <taxon>Flavobacteriaceae</taxon>
        <taxon>Gaetbulibacter</taxon>
    </lineage>
</organism>
<sequence>MKKLIYLLPIFLILFTCNNKDNVNDTNPETFLEQFENTVWLSNVDEVNTYIRFINDLNHPIEFWVDEGDCFYYDQEDFSEGGSVSENLNNILEFTYSETYGDIEYVEIVTVTVSGNTMVVKYVDYENGEIIESGSVYFSKSTENVDDFTLCTF</sequence>
<dbReference type="RefSeq" id="WP_344740497.1">
    <property type="nucleotide sequence ID" value="NZ_BAABAY010000001.1"/>
</dbReference>
<dbReference type="Proteomes" id="UP001610100">
    <property type="component" value="Unassembled WGS sequence"/>
</dbReference>
<proteinExistence type="predicted"/>
<gene>
    <name evidence="2" type="ORF">V8G58_05800</name>
</gene>
<evidence type="ECO:0000313" key="3">
    <source>
        <dbReference type="Proteomes" id="UP001610100"/>
    </source>
</evidence>
<comment type="caution">
    <text evidence="2">The sequence shown here is derived from an EMBL/GenBank/DDBJ whole genome shotgun (WGS) entry which is preliminary data.</text>
</comment>